<dbReference type="AlphaFoldDB" id="A0A8H7RGL4"/>
<dbReference type="Proteomes" id="UP000650833">
    <property type="component" value="Unassembled WGS sequence"/>
</dbReference>
<dbReference type="InterPro" id="IPR000504">
    <property type="entry name" value="RRM_dom"/>
</dbReference>
<comment type="caution">
    <text evidence="6">The sequence shown here is derived from an EMBL/GenBank/DDBJ whole genome shotgun (WGS) entry which is preliminary data.</text>
</comment>
<dbReference type="InterPro" id="IPR012677">
    <property type="entry name" value="Nucleotide-bd_a/b_plait_sf"/>
</dbReference>
<evidence type="ECO:0000256" key="1">
    <source>
        <dbReference type="ARBA" id="ARBA00022737"/>
    </source>
</evidence>
<feature type="compositionally biased region" description="Low complexity" evidence="4">
    <location>
        <begin position="9"/>
        <end position="36"/>
    </location>
</feature>
<protein>
    <recommendedName>
        <fullName evidence="5">RRM domain-containing protein</fullName>
    </recommendedName>
</protein>
<feature type="compositionally biased region" description="Low complexity" evidence="4">
    <location>
        <begin position="219"/>
        <end position="245"/>
    </location>
</feature>
<feature type="compositionally biased region" description="Basic residues" evidence="4">
    <location>
        <begin position="204"/>
        <end position="218"/>
    </location>
</feature>
<gene>
    <name evidence="6" type="ORF">INT46_005295</name>
</gene>
<dbReference type="Gene3D" id="3.30.70.330">
    <property type="match status" value="2"/>
</dbReference>
<dbReference type="SMART" id="SM00360">
    <property type="entry name" value="RRM"/>
    <property type="match status" value="2"/>
</dbReference>
<keyword evidence="7" id="KW-1185">Reference proteome</keyword>
<dbReference type="PROSITE" id="PS50102">
    <property type="entry name" value="RRM"/>
    <property type="match status" value="2"/>
</dbReference>
<dbReference type="Pfam" id="PF00076">
    <property type="entry name" value="RRM_1"/>
    <property type="match status" value="2"/>
</dbReference>
<evidence type="ECO:0000313" key="7">
    <source>
        <dbReference type="Proteomes" id="UP000650833"/>
    </source>
</evidence>
<proteinExistence type="predicted"/>
<reference evidence="6" key="1">
    <citation type="submission" date="2020-12" db="EMBL/GenBank/DDBJ databases">
        <title>Metabolic potential, ecology and presence of endohyphal bacteria is reflected in genomic diversity of Mucoromycotina.</title>
        <authorList>
            <person name="Muszewska A."/>
            <person name="Okrasinska A."/>
            <person name="Steczkiewicz K."/>
            <person name="Drgas O."/>
            <person name="Orlowska M."/>
            <person name="Perlinska-Lenart U."/>
            <person name="Aleksandrzak-Piekarczyk T."/>
            <person name="Szatraj K."/>
            <person name="Zielenkiewicz U."/>
            <person name="Pilsyk S."/>
            <person name="Malc E."/>
            <person name="Mieczkowski P."/>
            <person name="Kruszewska J.S."/>
            <person name="Biernat P."/>
            <person name="Pawlowska J."/>
        </authorList>
    </citation>
    <scope>NUCLEOTIDE SEQUENCE</scope>
    <source>
        <strain evidence="6">CBS 226.32</strain>
    </source>
</reference>
<accession>A0A8H7RGL4</accession>
<evidence type="ECO:0000256" key="4">
    <source>
        <dbReference type="SAM" id="MobiDB-lite"/>
    </source>
</evidence>
<name>A0A8H7RGL4_9FUNG</name>
<feature type="compositionally biased region" description="Pro residues" evidence="4">
    <location>
        <begin position="124"/>
        <end position="136"/>
    </location>
</feature>
<feature type="domain" description="RRM" evidence="5">
    <location>
        <begin position="353"/>
        <end position="432"/>
    </location>
</feature>
<feature type="region of interest" description="Disordered" evidence="4">
    <location>
        <begin position="1"/>
        <end position="60"/>
    </location>
</feature>
<dbReference type="SUPFAM" id="SSF54928">
    <property type="entry name" value="RNA-binding domain, RBD"/>
    <property type="match status" value="2"/>
</dbReference>
<dbReference type="InterPro" id="IPR035979">
    <property type="entry name" value="RBD_domain_sf"/>
</dbReference>
<organism evidence="6 7">
    <name type="scientific">Mucor plumbeus</name>
    <dbReference type="NCBI Taxonomy" id="97098"/>
    <lineage>
        <taxon>Eukaryota</taxon>
        <taxon>Fungi</taxon>
        <taxon>Fungi incertae sedis</taxon>
        <taxon>Mucoromycota</taxon>
        <taxon>Mucoromycotina</taxon>
        <taxon>Mucoromycetes</taxon>
        <taxon>Mucorales</taxon>
        <taxon>Mucorineae</taxon>
        <taxon>Mucoraceae</taxon>
        <taxon>Mucor</taxon>
    </lineage>
</organism>
<feature type="region of interest" description="Disordered" evidence="4">
    <location>
        <begin position="175"/>
        <end position="245"/>
    </location>
</feature>
<evidence type="ECO:0000313" key="6">
    <source>
        <dbReference type="EMBL" id="KAG2210619.1"/>
    </source>
</evidence>
<evidence type="ECO:0000256" key="2">
    <source>
        <dbReference type="ARBA" id="ARBA00022884"/>
    </source>
</evidence>
<evidence type="ECO:0000256" key="3">
    <source>
        <dbReference type="PROSITE-ProRule" id="PRU00176"/>
    </source>
</evidence>
<sequence length="540" mass="60446">MATSELKSKQANNSSSSSRSSSNSNSKEVNVKLNSNGGYSEKSVNTPIPESHMPVAPTSPNYPPYGVTTAAYMDPNQNYDLSADPAVNYTTYVYPLSPQFSVQYYPDYSNGYQSYPGSPSLHPQSPPINPTSPPFSPNFQYQQGIALSPPTHAYMLPPHSAQPFPPLHISSPVLSGSNSIPGSPPHQYLPGPYIIQTSTDNRNNNKKHQQHQHQHQHQQQHQQHQQYQQQLQHQHQQQQIHQQQQEQLQQQLEAELNSYHTHNIYVRGLSSSTTDDSFLEMCQVYGSIASSKAIIDQKSGECKGYGFAMFHNEQECEEAIEGLNKAGLQASFARVGQESFSSRLRHLQDETSTNIYISNLPLDTSEQKLEELFHPYQTISNRILRDPQSGMSRGVGFARLTDREAASAIIERFNGHIIEGSSAPLQVRFADSPAQKKLKNQTARCRKMVRPREFPPMAAFTMRPMMPITPETMLGIAPAVSTSTSLHHIQQYHHPQFAAHMIPQRHAINNQKQDDDDSLVQNMENKMNISEATTATVASD</sequence>
<dbReference type="PANTHER" id="PTHR24012">
    <property type="entry name" value="RNA BINDING PROTEIN"/>
    <property type="match status" value="1"/>
</dbReference>
<dbReference type="OrthoDB" id="271725at2759"/>
<feature type="domain" description="RRM" evidence="5">
    <location>
        <begin position="262"/>
        <end position="335"/>
    </location>
</feature>
<dbReference type="GO" id="GO:0003723">
    <property type="term" value="F:RNA binding"/>
    <property type="evidence" value="ECO:0007669"/>
    <property type="project" value="UniProtKB-UniRule"/>
</dbReference>
<evidence type="ECO:0000259" key="5">
    <source>
        <dbReference type="PROSITE" id="PS50102"/>
    </source>
</evidence>
<keyword evidence="1" id="KW-0677">Repeat</keyword>
<feature type="region of interest" description="Disordered" evidence="4">
    <location>
        <begin position="115"/>
        <end position="142"/>
    </location>
</feature>
<dbReference type="EMBL" id="JAEPRC010000080">
    <property type="protein sequence ID" value="KAG2210619.1"/>
    <property type="molecule type" value="Genomic_DNA"/>
</dbReference>
<keyword evidence="2 3" id="KW-0694">RNA-binding</keyword>